<reference evidence="2" key="1">
    <citation type="submission" date="2016-11" db="EMBL/GenBank/DDBJ databases">
        <title>Complete genome sequence of Virgibacillus pantothenticus 21D, a halophilic bacterium isolated from the deep hypersaline anoxic basin Discovery in the Mediterranean Sea.</title>
        <authorList>
            <person name="Zeaiter Z."/>
            <person name="Booth J.M."/>
            <person name="Prosdocimi E.M."/>
            <person name="Mapelli F."/>
            <person name="Fusi M."/>
            <person name="Daffonchio D."/>
            <person name="Borin S."/>
            <person name="Crotti E."/>
        </authorList>
    </citation>
    <scope>NUCLEOTIDE SEQUENCE [LARGE SCALE GENOMIC DNA]</scope>
    <source>
        <strain evidence="2">21D</strain>
    </source>
</reference>
<sequence length="120" mass="14380">MENNIEQKLWDAFKDWEEKTELNEWYLSDSYEEITRSLTPKKAYESIPEVISVLLQLKDSFLIGESINYLYGLYGIAQTTEIHPYLEKNLDKINDHINNYGDDFAKDKYNEFKWSIRIKE</sequence>
<dbReference type="KEGG" id="vpn:A21D_03498"/>
<dbReference type="RefSeq" id="WP_101933940.1">
    <property type="nucleotide sequence ID" value="NZ_CP018622.1"/>
</dbReference>
<protein>
    <submittedName>
        <fullName evidence="1">Uncharacterized protein</fullName>
    </submittedName>
</protein>
<organism evidence="1 2">
    <name type="scientific">Virgibacillus dokdonensis</name>
    <dbReference type="NCBI Taxonomy" id="302167"/>
    <lineage>
        <taxon>Bacteria</taxon>
        <taxon>Bacillati</taxon>
        <taxon>Bacillota</taxon>
        <taxon>Bacilli</taxon>
        <taxon>Bacillales</taxon>
        <taxon>Bacillaceae</taxon>
        <taxon>Virgibacillus</taxon>
    </lineage>
</organism>
<gene>
    <name evidence="1" type="ORF">A21D_03498</name>
</gene>
<dbReference type="AlphaFoldDB" id="A0A2K9J3K1"/>
<dbReference type="EMBL" id="CP018622">
    <property type="protein sequence ID" value="AUJ26532.1"/>
    <property type="molecule type" value="Genomic_DNA"/>
</dbReference>
<dbReference type="Proteomes" id="UP000234237">
    <property type="component" value="Chromosome"/>
</dbReference>
<name>A0A2K9J3K1_9BACI</name>
<evidence type="ECO:0000313" key="1">
    <source>
        <dbReference type="EMBL" id="AUJ26532.1"/>
    </source>
</evidence>
<evidence type="ECO:0000313" key="2">
    <source>
        <dbReference type="Proteomes" id="UP000234237"/>
    </source>
</evidence>
<proteinExistence type="predicted"/>
<accession>A0A2K9J3K1</accession>